<dbReference type="Proteomes" id="UP001431209">
    <property type="component" value="Unassembled WGS sequence"/>
</dbReference>
<dbReference type="FunFam" id="3.40.50.300:FF:000808">
    <property type="entry name" value="Small GTP-binding protein, putative"/>
    <property type="match status" value="1"/>
</dbReference>
<dbReference type="SMART" id="SM00174">
    <property type="entry name" value="RHO"/>
    <property type="match status" value="1"/>
</dbReference>
<dbReference type="SUPFAM" id="SSF52540">
    <property type="entry name" value="P-loop containing nucleoside triphosphate hydrolases"/>
    <property type="match status" value="1"/>
</dbReference>
<evidence type="ECO:0000256" key="1">
    <source>
        <dbReference type="ARBA" id="ARBA00006270"/>
    </source>
</evidence>
<accession>A0AAW2ZEG3</accession>
<dbReference type="PROSITE" id="PS51421">
    <property type="entry name" value="RAS"/>
    <property type="match status" value="1"/>
</dbReference>
<dbReference type="InterPro" id="IPR005225">
    <property type="entry name" value="Small_GTP-bd"/>
</dbReference>
<organism evidence="2 3">
    <name type="scientific">Acrasis kona</name>
    <dbReference type="NCBI Taxonomy" id="1008807"/>
    <lineage>
        <taxon>Eukaryota</taxon>
        <taxon>Discoba</taxon>
        <taxon>Heterolobosea</taxon>
        <taxon>Tetramitia</taxon>
        <taxon>Eutetramitia</taxon>
        <taxon>Acrasidae</taxon>
        <taxon>Acrasis</taxon>
    </lineage>
</organism>
<dbReference type="AlphaFoldDB" id="A0AAW2ZEG3"/>
<dbReference type="PANTHER" id="PTHR47979">
    <property type="entry name" value="DRAB11-RELATED"/>
    <property type="match status" value="1"/>
</dbReference>
<dbReference type="PRINTS" id="PR00449">
    <property type="entry name" value="RASTRNSFRMNG"/>
</dbReference>
<dbReference type="InterPro" id="IPR050209">
    <property type="entry name" value="Rab_GTPases_membrane_traffic"/>
</dbReference>
<dbReference type="Pfam" id="PF00071">
    <property type="entry name" value="Ras"/>
    <property type="match status" value="1"/>
</dbReference>
<dbReference type="GO" id="GO:0005525">
    <property type="term" value="F:GTP binding"/>
    <property type="evidence" value="ECO:0007669"/>
    <property type="project" value="InterPro"/>
</dbReference>
<dbReference type="GO" id="GO:0003924">
    <property type="term" value="F:GTPase activity"/>
    <property type="evidence" value="ECO:0007669"/>
    <property type="project" value="InterPro"/>
</dbReference>
<comment type="similarity">
    <text evidence="1">Belongs to the small GTPase superfamily. Rab family.</text>
</comment>
<reference evidence="2 3" key="1">
    <citation type="submission" date="2024-03" db="EMBL/GenBank/DDBJ databases">
        <title>The Acrasis kona genome and developmental transcriptomes reveal deep origins of eukaryotic multicellular pathways.</title>
        <authorList>
            <person name="Sheikh S."/>
            <person name="Fu C.-J."/>
            <person name="Brown M.W."/>
            <person name="Baldauf S.L."/>
        </authorList>
    </citation>
    <scope>NUCLEOTIDE SEQUENCE [LARGE SCALE GENOMIC DNA]</scope>
    <source>
        <strain evidence="2 3">ATCC MYA-3509</strain>
    </source>
</reference>
<comment type="caution">
    <text evidence="2">The sequence shown here is derived from an EMBL/GenBank/DDBJ whole genome shotgun (WGS) entry which is preliminary data.</text>
</comment>
<sequence>MSGHVDICLKLVIIGDSGTGKSCMLRQFLEGRLLDTDDQTTTIGVEFGAQIVDVAGRKVKLQIWDTAGQERYRSVTRSYYRGAAGAIIVYDVTNVESYKNIIQWLDDARTLSIKGKDMCAAIVGNKKDTVDNSRNSTGDPTRRQVSFLEAAEMAQKHSCMFFETSALTGENIEEVFLKLTKSIVFKMDSGTN</sequence>
<protein>
    <submittedName>
        <fullName evidence="2">Ras-related protein Rab</fullName>
    </submittedName>
</protein>
<dbReference type="Gene3D" id="3.40.50.300">
    <property type="entry name" value="P-loop containing nucleotide triphosphate hydrolases"/>
    <property type="match status" value="1"/>
</dbReference>
<proteinExistence type="inferred from homology"/>
<dbReference type="NCBIfam" id="TIGR00231">
    <property type="entry name" value="small_GTP"/>
    <property type="match status" value="1"/>
</dbReference>
<evidence type="ECO:0000313" key="3">
    <source>
        <dbReference type="Proteomes" id="UP001431209"/>
    </source>
</evidence>
<dbReference type="EMBL" id="JAOPGA020001434">
    <property type="protein sequence ID" value="KAL0488327.1"/>
    <property type="molecule type" value="Genomic_DNA"/>
</dbReference>
<keyword evidence="3" id="KW-1185">Reference proteome</keyword>
<evidence type="ECO:0000313" key="2">
    <source>
        <dbReference type="EMBL" id="KAL0488327.1"/>
    </source>
</evidence>
<dbReference type="InterPro" id="IPR027417">
    <property type="entry name" value="P-loop_NTPase"/>
</dbReference>
<dbReference type="PROSITE" id="PS51419">
    <property type="entry name" value="RAB"/>
    <property type="match status" value="1"/>
</dbReference>
<dbReference type="InterPro" id="IPR001806">
    <property type="entry name" value="Small_GTPase"/>
</dbReference>
<dbReference type="CDD" id="cd00154">
    <property type="entry name" value="Rab"/>
    <property type="match status" value="1"/>
</dbReference>
<dbReference type="SMART" id="SM00173">
    <property type="entry name" value="RAS"/>
    <property type="match status" value="1"/>
</dbReference>
<gene>
    <name evidence="2" type="ORF">AKO1_008804</name>
</gene>
<dbReference type="SMART" id="SM00175">
    <property type="entry name" value="RAB"/>
    <property type="match status" value="1"/>
</dbReference>
<name>A0AAW2ZEG3_9EUKA</name>